<accession>A0A8J3FVA3</accession>
<keyword evidence="4" id="KW-1185">Reference proteome</keyword>
<name>A0A8J3FVA3_9PSEU</name>
<comment type="caution">
    <text evidence="3">The sequence shown here is derived from an EMBL/GenBank/DDBJ whole genome shotgun (WGS) entry which is preliminary data.</text>
</comment>
<dbReference type="InterPro" id="IPR029069">
    <property type="entry name" value="HotDog_dom_sf"/>
</dbReference>
<dbReference type="AlphaFoldDB" id="A0A8J3FVA3"/>
<reference evidence="3" key="1">
    <citation type="journal article" date="2014" name="Int. J. Syst. Evol. Microbiol.">
        <title>Complete genome sequence of Corynebacterium casei LMG S-19264T (=DSM 44701T), isolated from a smear-ripened cheese.</title>
        <authorList>
            <consortium name="US DOE Joint Genome Institute (JGI-PGF)"/>
            <person name="Walter F."/>
            <person name="Albersmeier A."/>
            <person name="Kalinowski J."/>
            <person name="Ruckert C."/>
        </authorList>
    </citation>
    <scope>NUCLEOTIDE SEQUENCE</scope>
    <source>
        <strain evidence="3">CGMCC 4.5737</strain>
    </source>
</reference>
<gene>
    <name evidence="3" type="ORF">GCM10012275_21260</name>
</gene>
<dbReference type="GO" id="GO:0005829">
    <property type="term" value="C:cytosol"/>
    <property type="evidence" value="ECO:0007669"/>
    <property type="project" value="TreeGrafter"/>
</dbReference>
<dbReference type="InterPro" id="IPR003736">
    <property type="entry name" value="PAAI_dom"/>
</dbReference>
<dbReference type="InterPro" id="IPR006683">
    <property type="entry name" value="Thioestr_dom"/>
</dbReference>
<dbReference type="RefSeq" id="WP_189056470.1">
    <property type="nucleotide sequence ID" value="NZ_BMMK01000008.1"/>
</dbReference>
<sequence length="150" mass="15808">MANTDEIDLSTLSGLEFLRMAVRMPEPPPTIGDVLGMTVDSLEEGQAVMSLRPQPQFANPLGTLHGGVCSTLLDSVMGCAVHSALPAGASYTTLELKVNFTRAVPLTAERITAVGTTIHVGGRIATAEGRVTDDEGRLVAHATTTCMIFR</sequence>
<dbReference type="GO" id="GO:0061522">
    <property type="term" value="F:1,4-dihydroxy-2-naphthoyl-CoA thioesterase activity"/>
    <property type="evidence" value="ECO:0007669"/>
    <property type="project" value="TreeGrafter"/>
</dbReference>
<dbReference type="PANTHER" id="PTHR43240">
    <property type="entry name" value="1,4-DIHYDROXY-2-NAPHTHOYL-COA THIOESTERASE 1"/>
    <property type="match status" value="1"/>
</dbReference>
<evidence type="ECO:0000256" key="1">
    <source>
        <dbReference type="ARBA" id="ARBA00022801"/>
    </source>
</evidence>
<dbReference type="PANTHER" id="PTHR43240:SF1">
    <property type="entry name" value="BLR5584 PROTEIN"/>
    <property type="match status" value="1"/>
</dbReference>
<organism evidence="3 4">
    <name type="scientific">Longimycelium tulufanense</name>
    <dbReference type="NCBI Taxonomy" id="907463"/>
    <lineage>
        <taxon>Bacteria</taxon>
        <taxon>Bacillati</taxon>
        <taxon>Actinomycetota</taxon>
        <taxon>Actinomycetes</taxon>
        <taxon>Pseudonocardiales</taxon>
        <taxon>Pseudonocardiaceae</taxon>
        <taxon>Longimycelium</taxon>
    </lineage>
</organism>
<proteinExistence type="predicted"/>
<dbReference type="Proteomes" id="UP000637578">
    <property type="component" value="Unassembled WGS sequence"/>
</dbReference>
<evidence type="ECO:0000313" key="4">
    <source>
        <dbReference type="Proteomes" id="UP000637578"/>
    </source>
</evidence>
<dbReference type="NCBIfam" id="TIGR00369">
    <property type="entry name" value="unchar_dom_1"/>
    <property type="match status" value="1"/>
</dbReference>
<dbReference type="SUPFAM" id="SSF54637">
    <property type="entry name" value="Thioesterase/thiol ester dehydrase-isomerase"/>
    <property type="match status" value="1"/>
</dbReference>
<keyword evidence="1" id="KW-0378">Hydrolase</keyword>
<dbReference type="Pfam" id="PF03061">
    <property type="entry name" value="4HBT"/>
    <property type="match status" value="1"/>
</dbReference>
<evidence type="ECO:0000259" key="2">
    <source>
        <dbReference type="Pfam" id="PF03061"/>
    </source>
</evidence>
<protein>
    <recommendedName>
        <fullName evidence="2">Thioesterase domain-containing protein</fullName>
    </recommendedName>
</protein>
<reference evidence="3" key="2">
    <citation type="submission" date="2020-09" db="EMBL/GenBank/DDBJ databases">
        <authorList>
            <person name="Sun Q."/>
            <person name="Zhou Y."/>
        </authorList>
    </citation>
    <scope>NUCLEOTIDE SEQUENCE</scope>
    <source>
        <strain evidence="3">CGMCC 4.5737</strain>
    </source>
</reference>
<feature type="domain" description="Thioesterase" evidence="2">
    <location>
        <begin position="62"/>
        <end position="140"/>
    </location>
</feature>
<dbReference type="CDD" id="cd03443">
    <property type="entry name" value="PaaI_thioesterase"/>
    <property type="match status" value="1"/>
</dbReference>
<evidence type="ECO:0000313" key="3">
    <source>
        <dbReference type="EMBL" id="GGM50162.1"/>
    </source>
</evidence>
<dbReference type="EMBL" id="BMMK01000008">
    <property type="protein sequence ID" value="GGM50162.1"/>
    <property type="molecule type" value="Genomic_DNA"/>
</dbReference>
<dbReference type="Gene3D" id="3.10.129.10">
    <property type="entry name" value="Hotdog Thioesterase"/>
    <property type="match status" value="1"/>
</dbReference>